<evidence type="ECO:0000313" key="2">
    <source>
        <dbReference type="Proteomes" id="UP000006329"/>
    </source>
</evidence>
<proteinExistence type="predicted"/>
<protein>
    <submittedName>
        <fullName evidence="1">Uncharacterized protein</fullName>
    </submittedName>
</protein>
<comment type="caution">
    <text evidence="1">The sequence shown here is derived from an EMBL/GenBank/DDBJ whole genome shotgun (WGS) entry which is preliminary data.</text>
</comment>
<dbReference type="EMBL" id="AHON02000024">
    <property type="protein sequence ID" value="EKO35033.1"/>
    <property type="molecule type" value="Genomic_DNA"/>
</dbReference>
<organism evidence="1 2">
    <name type="scientific">Leptospira santarosai str. MOR084</name>
    <dbReference type="NCBI Taxonomy" id="1049984"/>
    <lineage>
        <taxon>Bacteria</taxon>
        <taxon>Pseudomonadati</taxon>
        <taxon>Spirochaetota</taxon>
        <taxon>Spirochaetia</taxon>
        <taxon>Leptospirales</taxon>
        <taxon>Leptospiraceae</taxon>
        <taxon>Leptospira</taxon>
    </lineage>
</organism>
<reference evidence="1" key="1">
    <citation type="submission" date="2012-10" db="EMBL/GenBank/DDBJ databases">
        <authorList>
            <person name="Harkins D.M."/>
            <person name="Durkin A.S."/>
            <person name="Brinkac L.M."/>
            <person name="Haft D.H."/>
            <person name="Selengut J.D."/>
            <person name="Sanka R."/>
            <person name="DePew J."/>
            <person name="Purushe J."/>
            <person name="Matthias M.A."/>
            <person name="Vinetz J.M."/>
            <person name="Sutton G.G."/>
            <person name="Nierman W.C."/>
            <person name="Fouts D.E."/>
        </authorList>
    </citation>
    <scope>NUCLEOTIDE SEQUENCE [LARGE SCALE GENOMIC DNA]</scope>
    <source>
        <strain evidence="1">MOR084</strain>
    </source>
</reference>
<dbReference type="AlphaFoldDB" id="A0A0E2BI86"/>
<keyword evidence="2" id="KW-1185">Reference proteome</keyword>
<accession>A0A0E2BI86</accession>
<sequence length="56" mass="6397">MLGHSHNTYVSCPKNGKTLLKSKDKDLLKLNFCVKSSFCVHISLKNAFYRNLLRIA</sequence>
<evidence type="ECO:0000313" key="1">
    <source>
        <dbReference type="EMBL" id="EKO35033.1"/>
    </source>
</evidence>
<dbReference type="Proteomes" id="UP000006329">
    <property type="component" value="Unassembled WGS sequence"/>
</dbReference>
<gene>
    <name evidence="1" type="ORF">LEP1GSC179_0438</name>
</gene>
<name>A0A0E2BI86_9LEPT</name>